<name>A0A318KMD8_9FIRM</name>
<proteinExistence type="inferred from homology"/>
<dbReference type="HAMAP" id="MF_00245">
    <property type="entry name" value="UPF0122"/>
    <property type="match status" value="1"/>
</dbReference>
<dbReference type="NCBIfam" id="NF045758">
    <property type="entry name" value="YlxM"/>
    <property type="match status" value="1"/>
</dbReference>
<keyword evidence="4" id="KW-0238">DNA-binding</keyword>
<dbReference type="SUPFAM" id="SSF88659">
    <property type="entry name" value="Sigma3 and sigma4 domains of RNA polymerase sigma factors"/>
    <property type="match status" value="1"/>
</dbReference>
<dbReference type="InterPro" id="IPR054831">
    <property type="entry name" value="UPF0122_fam_protein"/>
</dbReference>
<dbReference type="Proteomes" id="UP000247612">
    <property type="component" value="Unassembled WGS sequence"/>
</dbReference>
<keyword evidence="6" id="KW-1185">Reference proteome</keyword>
<dbReference type="Pfam" id="PF04297">
    <property type="entry name" value="UPF0122"/>
    <property type="match status" value="1"/>
</dbReference>
<dbReference type="GO" id="GO:0003677">
    <property type="term" value="F:DNA binding"/>
    <property type="evidence" value="ECO:0007669"/>
    <property type="project" value="UniProtKB-KW"/>
</dbReference>
<dbReference type="GeneID" id="94439370"/>
<protein>
    <recommendedName>
        <fullName evidence="3">UPF0122 protein DES51_110166</fullName>
    </recommendedName>
</protein>
<accession>A0A318KMD8</accession>
<reference evidence="5 6" key="1">
    <citation type="submission" date="2018-05" db="EMBL/GenBank/DDBJ databases">
        <title>Genomic Encyclopedia of Type Strains, Phase IV (KMG-IV): sequencing the most valuable type-strain genomes for metagenomic binning, comparative biology and taxonomic classification.</title>
        <authorList>
            <person name="Goeker M."/>
        </authorList>
    </citation>
    <scope>NUCLEOTIDE SEQUENCE [LARGE SCALE GENOMIC DNA]</scope>
    <source>
        <strain evidence="5 6">JC118</strain>
    </source>
</reference>
<evidence type="ECO:0000256" key="3">
    <source>
        <dbReference type="HAMAP-Rule" id="MF_00245"/>
    </source>
</evidence>
<dbReference type="InterPro" id="IPR007394">
    <property type="entry name" value="UPF0122"/>
</dbReference>
<dbReference type="PANTHER" id="PTHR40083:SF1">
    <property type="entry name" value="UPF0122 PROTEIN YLXM"/>
    <property type="match status" value="1"/>
</dbReference>
<gene>
    <name evidence="5" type="ORF">DES51_110166</name>
    <name evidence="4" type="ORF">MQE39_07140</name>
</gene>
<dbReference type="OrthoDB" id="6392at2"/>
<comment type="similarity">
    <text evidence="1 3">Belongs to the UPF0122 family.</text>
</comment>
<comment type="function">
    <text evidence="2 3">Might take part in the signal recognition particle (SRP) pathway. This is inferred from the conservation of its genetic proximity to ftsY/ffh. May be a regulatory protein.</text>
</comment>
<evidence type="ECO:0000256" key="1">
    <source>
        <dbReference type="ARBA" id="ARBA00008720"/>
    </source>
</evidence>
<dbReference type="STRING" id="1034346.GCA_000313565_01444"/>
<evidence type="ECO:0000256" key="2">
    <source>
        <dbReference type="ARBA" id="ARBA00024764"/>
    </source>
</evidence>
<dbReference type="EMBL" id="JALDAW010000011">
    <property type="protein sequence ID" value="MDY5167887.1"/>
    <property type="molecule type" value="Genomic_DNA"/>
</dbReference>
<sequence length="104" mass="12722">MNNKTEKMNEYLDWYEDLLTEKQKEICTQYYREDFSLAEISENFDVSRSAILDTLRRSEKIMEEYEEKLQLVQKFHARSEIYDKIKSFGNKEINQYVMLLEENE</sequence>
<dbReference type="Proteomes" id="UP001276902">
    <property type="component" value="Unassembled WGS sequence"/>
</dbReference>
<dbReference type="PANTHER" id="PTHR40083">
    <property type="entry name" value="UPF0122 PROTEIN CBO2450/CLC_2298"/>
    <property type="match status" value="1"/>
</dbReference>
<organism evidence="5 6">
    <name type="scientific">Dielma fastidiosa</name>
    <dbReference type="NCBI Taxonomy" id="1034346"/>
    <lineage>
        <taxon>Bacteria</taxon>
        <taxon>Bacillati</taxon>
        <taxon>Bacillota</taxon>
        <taxon>Erysipelotrichia</taxon>
        <taxon>Erysipelotrichales</taxon>
        <taxon>Erysipelotrichaceae</taxon>
        <taxon>Dielma</taxon>
    </lineage>
</organism>
<dbReference type="AlphaFoldDB" id="A0A318KMD8"/>
<reference evidence="4" key="2">
    <citation type="submission" date="2022-03" db="EMBL/GenBank/DDBJ databases">
        <title>First case of bacteraemia caused by Dielma fastidiosa in a patient hospitalised with diverticulitis.</title>
        <authorList>
            <person name="Forman-Ankjaer B."/>
            <person name="Hvid-Jensen F."/>
            <person name="Kobel C.M."/>
            <person name="Greve T."/>
        </authorList>
    </citation>
    <scope>NUCLEOTIDE SEQUENCE</scope>
    <source>
        <strain evidence="4">AUH_DF_2021</strain>
    </source>
</reference>
<comment type="caution">
    <text evidence="5">The sequence shown here is derived from an EMBL/GenBank/DDBJ whole genome shotgun (WGS) entry which is preliminary data.</text>
</comment>
<evidence type="ECO:0000313" key="5">
    <source>
        <dbReference type="EMBL" id="PXX77612.1"/>
    </source>
</evidence>
<evidence type="ECO:0000313" key="6">
    <source>
        <dbReference type="Proteomes" id="UP000247612"/>
    </source>
</evidence>
<dbReference type="RefSeq" id="WP_022937747.1">
    <property type="nucleotide sequence ID" value="NZ_BAABZA010000001.1"/>
</dbReference>
<dbReference type="EMBL" id="QJKH01000010">
    <property type="protein sequence ID" value="PXX77612.1"/>
    <property type="molecule type" value="Genomic_DNA"/>
</dbReference>
<dbReference type="InterPro" id="IPR036388">
    <property type="entry name" value="WH-like_DNA-bd_sf"/>
</dbReference>
<dbReference type="Gene3D" id="1.10.10.10">
    <property type="entry name" value="Winged helix-like DNA-binding domain superfamily/Winged helix DNA-binding domain"/>
    <property type="match status" value="1"/>
</dbReference>
<dbReference type="InterPro" id="IPR013324">
    <property type="entry name" value="RNA_pol_sigma_r3/r4-like"/>
</dbReference>
<evidence type="ECO:0000313" key="4">
    <source>
        <dbReference type="EMBL" id="MDY5167887.1"/>
    </source>
</evidence>